<reference evidence="1" key="1">
    <citation type="journal article" date="2020" name="bioRxiv">
        <title>A rank-normalized archaeal taxonomy based on genome phylogeny resolves widespread incomplete and uneven classifications.</title>
        <authorList>
            <person name="Rinke C."/>
            <person name="Chuvochina M."/>
            <person name="Mussig A.J."/>
            <person name="Chaumeil P.-A."/>
            <person name="Waite D.W."/>
            <person name="Whitman W.B."/>
            <person name="Parks D.H."/>
            <person name="Hugenholtz P."/>
        </authorList>
    </citation>
    <scope>NUCLEOTIDE SEQUENCE</scope>
    <source>
        <strain evidence="1">UBA12518</strain>
    </source>
</reference>
<accession>A0A832VXU0</accession>
<evidence type="ECO:0000313" key="1">
    <source>
        <dbReference type="EMBL" id="HIH70172.1"/>
    </source>
</evidence>
<dbReference type="RefSeq" id="WP_042684814.1">
    <property type="nucleotide sequence ID" value="NZ_DUIH01000021.1"/>
</dbReference>
<gene>
    <name evidence="1" type="ORF">HA299_06145</name>
</gene>
<evidence type="ECO:0000313" key="2">
    <source>
        <dbReference type="Proteomes" id="UP000600363"/>
    </source>
</evidence>
<comment type="caution">
    <text evidence="1">The sequence shown here is derived from an EMBL/GenBank/DDBJ whole genome shotgun (WGS) entry which is preliminary data.</text>
</comment>
<dbReference type="Proteomes" id="UP000600363">
    <property type="component" value="Unassembled WGS sequence"/>
</dbReference>
<protein>
    <submittedName>
        <fullName evidence="1">Uncharacterized protein</fullName>
    </submittedName>
</protein>
<organism evidence="1 2">
    <name type="scientific">Methermicoccus shengliensis</name>
    <dbReference type="NCBI Taxonomy" id="660064"/>
    <lineage>
        <taxon>Archaea</taxon>
        <taxon>Methanobacteriati</taxon>
        <taxon>Methanobacteriota</taxon>
        <taxon>Stenosarchaea group</taxon>
        <taxon>Methanomicrobia</taxon>
        <taxon>Methanosarcinales</taxon>
        <taxon>Methermicoccaceae</taxon>
        <taxon>Methermicoccus</taxon>
    </lineage>
</organism>
<name>A0A832VXU0_9EURY</name>
<dbReference type="EMBL" id="DUIH01000021">
    <property type="protein sequence ID" value="HIH70172.1"/>
    <property type="molecule type" value="Genomic_DNA"/>
</dbReference>
<proteinExistence type="predicted"/>
<dbReference type="AlphaFoldDB" id="A0A832VXU0"/>
<sequence length="59" mass="6807">MGGASSISKRAEFCKARCPICTRARKGNRVARLFVKHIDRKVCPACRAYERVYQKRAYE</sequence>